<feature type="region of interest" description="Disordered" evidence="1">
    <location>
        <begin position="84"/>
        <end position="105"/>
    </location>
</feature>
<dbReference type="EMBL" id="CP003364">
    <property type="protein sequence ID" value="AGA30956.1"/>
    <property type="molecule type" value="Genomic_DNA"/>
</dbReference>
<evidence type="ECO:0000313" key="3">
    <source>
        <dbReference type="Proteomes" id="UP000010798"/>
    </source>
</evidence>
<dbReference type="OrthoDB" id="9930198at2"/>
<reference evidence="2 3" key="1">
    <citation type="submission" date="2012-02" db="EMBL/GenBank/DDBJ databases">
        <title>Complete sequence of chromosome of Singulisphaera acidiphila DSM 18658.</title>
        <authorList>
            <consortium name="US DOE Joint Genome Institute (JGI-PGF)"/>
            <person name="Lucas S."/>
            <person name="Copeland A."/>
            <person name="Lapidus A."/>
            <person name="Glavina del Rio T."/>
            <person name="Dalin E."/>
            <person name="Tice H."/>
            <person name="Bruce D."/>
            <person name="Goodwin L."/>
            <person name="Pitluck S."/>
            <person name="Peters L."/>
            <person name="Ovchinnikova G."/>
            <person name="Chertkov O."/>
            <person name="Kyrpides N."/>
            <person name="Mavromatis K."/>
            <person name="Ivanova N."/>
            <person name="Brettin T."/>
            <person name="Detter J.C."/>
            <person name="Han C."/>
            <person name="Larimer F."/>
            <person name="Land M."/>
            <person name="Hauser L."/>
            <person name="Markowitz V."/>
            <person name="Cheng J.-F."/>
            <person name="Hugenholtz P."/>
            <person name="Woyke T."/>
            <person name="Wu D."/>
            <person name="Tindall B."/>
            <person name="Pomrenke H."/>
            <person name="Brambilla E."/>
            <person name="Klenk H.-P."/>
            <person name="Eisen J.A."/>
        </authorList>
    </citation>
    <scope>NUCLEOTIDE SEQUENCE [LARGE SCALE GENOMIC DNA]</scope>
    <source>
        <strain evidence="3">ATCC BAA-1392 / DSM 18658 / VKM B-2454 / MOB10</strain>
    </source>
</reference>
<organism evidence="2 3">
    <name type="scientific">Singulisphaera acidiphila (strain ATCC BAA-1392 / DSM 18658 / VKM B-2454 / MOB10)</name>
    <dbReference type="NCBI Taxonomy" id="886293"/>
    <lineage>
        <taxon>Bacteria</taxon>
        <taxon>Pseudomonadati</taxon>
        <taxon>Planctomycetota</taxon>
        <taxon>Planctomycetia</taxon>
        <taxon>Isosphaerales</taxon>
        <taxon>Isosphaeraceae</taxon>
        <taxon>Singulisphaera</taxon>
    </lineage>
</organism>
<accession>L0DRF4</accession>
<name>L0DRF4_SINAD</name>
<keyword evidence="3" id="KW-1185">Reference proteome</keyword>
<evidence type="ECO:0000256" key="1">
    <source>
        <dbReference type="SAM" id="MobiDB-lite"/>
    </source>
</evidence>
<feature type="compositionally biased region" description="Basic and acidic residues" evidence="1">
    <location>
        <begin position="84"/>
        <end position="99"/>
    </location>
</feature>
<dbReference type="Proteomes" id="UP000010798">
    <property type="component" value="Chromosome"/>
</dbReference>
<evidence type="ECO:0000313" key="2">
    <source>
        <dbReference type="EMBL" id="AGA30956.1"/>
    </source>
</evidence>
<dbReference type="AlphaFoldDB" id="L0DRF4"/>
<sequence length="144" mass="15846">MTFEKRGAMPNRKSLVSTFLITSLLALLAGILVGPIRTPGFATVSSRPDCLCHNLALPTGQPKACLRAVIATDVVLQMNACPSKNEKQDRADALDKAPENEEQEWADVRDEPRIFFLLPGSFRKVPDRQLIAPPSIFSLCPLRC</sequence>
<gene>
    <name evidence="2" type="ordered locus">Sinac_6896</name>
</gene>
<dbReference type="HOGENOM" id="CLU_1795197_0_0_0"/>
<dbReference type="KEGG" id="saci:Sinac_6896"/>
<protein>
    <submittedName>
        <fullName evidence="2">Uncharacterized protein</fullName>
    </submittedName>
</protein>
<proteinExistence type="predicted"/>